<organism evidence="2 3">
    <name type="scientific">Panicum hallii var. hallii</name>
    <dbReference type="NCBI Taxonomy" id="1504633"/>
    <lineage>
        <taxon>Eukaryota</taxon>
        <taxon>Viridiplantae</taxon>
        <taxon>Streptophyta</taxon>
        <taxon>Embryophyta</taxon>
        <taxon>Tracheophyta</taxon>
        <taxon>Spermatophyta</taxon>
        <taxon>Magnoliopsida</taxon>
        <taxon>Liliopsida</taxon>
        <taxon>Poales</taxon>
        <taxon>Poaceae</taxon>
        <taxon>PACMAD clade</taxon>
        <taxon>Panicoideae</taxon>
        <taxon>Panicodae</taxon>
        <taxon>Paniceae</taxon>
        <taxon>Panicinae</taxon>
        <taxon>Panicum</taxon>
        <taxon>Panicum sect. Panicum</taxon>
    </lineage>
</organism>
<feature type="region of interest" description="Disordered" evidence="1">
    <location>
        <begin position="1"/>
        <end position="96"/>
    </location>
</feature>
<accession>A0A2T7DR45</accession>
<protein>
    <submittedName>
        <fullName evidence="2">Uncharacterized protein</fullName>
    </submittedName>
</protein>
<evidence type="ECO:0000313" key="2">
    <source>
        <dbReference type="EMBL" id="PUZ58052.1"/>
    </source>
</evidence>
<dbReference type="EMBL" id="CM009753">
    <property type="protein sequence ID" value="PUZ58052.1"/>
    <property type="molecule type" value="Genomic_DNA"/>
</dbReference>
<name>A0A2T7DR45_9POAL</name>
<evidence type="ECO:0000313" key="3">
    <source>
        <dbReference type="Proteomes" id="UP000244336"/>
    </source>
</evidence>
<sequence>MLGSSAGGPTAPQRRATPTPTPTVRPSHTPSAHALAVPLRRPHPCRPAAVHPPPPHQHLPCTDARTLCHGPSPTYAGAAGPRRSESSGAPSLLPPI</sequence>
<proteinExistence type="predicted"/>
<dbReference type="Gramene" id="PUZ58052">
    <property type="protein sequence ID" value="PUZ58052"/>
    <property type="gene ID" value="GQ55_5G477900"/>
</dbReference>
<gene>
    <name evidence="2" type="ORF">GQ55_5G477900</name>
</gene>
<reference evidence="2 3" key="1">
    <citation type="submission" date="2018-04" db="EMBL/GenBank/DDBJ databases">
        <title>WGS assembly of Panicum hallii var. hallii HAL2.</title>
        <authorList>
            <person name="Lovell J."/>
            <person name="Jenkins J."/>
            <person name="Lowry D."/>
            <person name="Mamidi S."/>
            <person name="Sreedasyam A."/>
            <person name="Weng X."/>
            <person name="Barry K."/>
            <person name="Bonette J."/>
            <person name="Campitelli B."/>
            <person name="Daum C."/>
            <person name="Gordon S."/>
            <person name="Gould B."/>
            <person name="Lipzen A."/>
            <person name="MacQueen A."/>
            <person name="Palacio-Mejia J."/>
            <person name="Plott C."/>
            <person name="Shakirov E."/>
            <person name="Shu S."/>
            <person name="Yoshinaga Y."/>
            <person name="Zane M."/>
            <person name="Rokhsar D."/>
            <person name="Grimwood J."/>
            <person name="Schmutz J."/>
            <person name="Juenger T."/>
        </authorList>
    </citation>
    <scope>NUCLEOTIDE SEQUENCE [LARGE SCALE GENOMIC DNA]</scope>
    <source>
        <strain evidence="3">cv. HAL2</strain>
    </source>
</reference>
<keyword evidence="3" id="KW-1185">Reference proteome</keyword>
<evidence type="ECO:0000256" key="1">
    <source>
        <dbReference type="SAM" id="MobiDB-lite"/>
    </source>
</evidence>
<dbReference type="AlphaFoldDB" id="A0A2T7DR45"/>
<dbReference type="Proteomes" id="UP000244336">
    <property type="component" value="Chromosome 5"/>
</dbReference>
<feature type="compositionally biased region" description="Low complexity" evidence="1">
    <location>
        <begin position="9"/>
        <end position="30"/>
    </location>
</feature>